<feature type="signal peptide" evidence="2">
    <location>
        <begin position="1"/>
        <end position="34"/>
    </location>
</feature>
<dbReference type="PANTHER" id="PTHR47572">
    <property type="entry name" value="LIPOPROTEIN-RELATED"/>
    <property type="match status" value="1"/>
</dbReference>
<dbReference type="Gene3D" id="2.120.10.30">
    <property type="entry name" value="TolB, C-terminal domain"/>
    <property type="match status" value="1"/>
</dbReference>
<dbReference type="AlphaFoldDB" id="A0A3R8LN70"/>
<dbReference type="InterPro" id="IPR013658">
    <property type="entry name" value="SGL"/>
</dbReference>
<keyword evidence="1" id="KW-0378">Hydrolase</keyword>
<accession>A0A3R8LN70</accession>
<gene>
    <name evidence="4" type="ORF">EHV23_01090</name>
</gene>
<protein>
    <recommendedName>
        <fullName evidence="3">SMP-30/Gluconolactonase/LRE-like region domain-containing protein</fullName>
    </recommendedName>
</protein>
<evidence type="ECO:0000313" key="4">
    <source>
        <dbReference type="EMBL" id="RRN44905.1"/>
    </source>
</evidence>
<evidence type="ECO:0000256" key="1">
    <source>
        <dbReference type="ARBA" id="ARBA00022801"/>
    </source>
</evidence>
<keyword evidence="2" id="KW-0732">Signal</keyword>
<dbReference type="SUPFAM" id="SSF63829">
    <property type="entry name" value="Calcium-dependent phosphotriesterase"/>
    <property type="match status" value="1"/>
</dbReference>
<comment type="caution">
    <text evidence="4">The sequence shown here is derived from an EMBL/GenBank/DDBJ whole genome shotgun (WGS) entry which is preliminary data.</text>
</comment>
<reference evidence="4 5" key="1">
    <citation type="submission" date="2018-11" db="EMBL/GenBank/DDBJ databases">
        <title>Genome sequencing of Lautropia sp. KCOM 2505 (= ChDC F240).</title>
        <authorList>
            <person name="Kook J.-K."/>
            <person name="Park S.-N."/>
            <person name="Lim Y.K."/>
        </authorList>
    </citation>
    <scope>NUCLEOTIDE SEQUENCE [LARGE SCALE GENOMIC DNA]</scope>
    <source>
        <strain evidence="4 5">KCOM 2505</strain>
    </source>
</reference>
<evidence type="ECO:0000259" key="3">
    <source>
        <dbReference type="Pfam" id="PF08450"/>
    </source>
</evidence>
<keyword evidence="5" id="KW-1185">Reference proteome</keyword>
<name>A0A3R8LN70_9BURK</name>
<dbReference type="InterPro" id="IPR011042">
    <property type="entry name" value="6-blade_b-propeller_TolB-like"/>
</dbReference>
<dbReference type="GO" id="GO:0016787">
    <property type="term" value="F:hydrolase activity"/>
    <property type="evidence" value="ECO:0007669"/>
    <property type="project" value="UniProtKB-KW"/>
</dbReference>
<dbReference type="EMBL" id="RRUE01000001">
    <property type="protein sequence ID" value="RRN44905.1"/>
    <property type="molecule type" value="Genomic_DNA"/>
</dbReference>
<organism evidence="4 5">
    <name type="scientific">Lautropia dentalis</name>
    <dbReference type="NCBI Taxonomy" id="2490857"/>
    <lineage>
        <taxon>Bacteria</taxon>
        <taxon>Pseudomonadati</taxon>
        <taxon>Pseudomonadota</taxon>
        <taxon>Betaproteobacteria</taxon>
        <taxon>Burkholderiales</taxon>
        <taxon>Burkholderiaceae</taxon>
        <taxon>Lautropia</taxon>
    </lineage>
</organism>
<feature type="domain" description="SMP-30/Gluconolactonase/LRE-like region" evidence="3">
    <location>
        <begin position="64"/>
        <end position="277"/>
    </location>
</feature>
<feature type="chain" id="PRO_5018557894" description="SMP-30/Gluconolactonase/LRE-like region domain-containing protein" evidence="2">
    <location>
        <begin position="35"/>
        <end position="360"/>
    </location>
</feature>
<evidence type="ECO:0000256" key="2">
    <source>
        <dbReference type="SAM" id="SignalP"/>
    </source>
</evidence>
<dbReference type="PANTHER" id="PTHR47572:SF4">
    <property type="entry name" value="LACTONASE DRP35"/>
    <property type="match status" value="1"/>
</dbReference>
<evidence type="ECO:0000313" key="5">
    <source>
        <dbReference type="Proteomes" id="UP000270261"/>
    </source>
</evidence>
<dbReference type="InterPro" id="IPR051262">
    <property type="entry name" value="SMP-30/CGR1_Lactonase"/>
</dbReference>
<dbReference type="Proteomes" id="UP000270261">
    <property type="component" value="Unassembled WGS sequence"/>
</dbReference>
<sequence length="360" mass="38201">MRPSLHTGVPGMVKKTWLVAALVCSLSSPVMVMAAQNADVGRLASRTYTRPPLRDIALPDHAHPEGVVFDAAGNLYVTSMGRGAVYRIRPGEDRAEPFIAPGSAGLMGAQGGRIDQARGLLYVCSSHNGANPDAVRGPSALKAFSLVDGSPRGSWDLPGGASAYCNDMVVLPSGAVLVTDSLNPEILVLRPGSKKLDVWLSHPRFAGKSYALNNMALEADGRTLYVGKLDSGELLRIRLTKDERPSGDPESIKLPRRIDDPDGMALVAPGKMLICEASVEANRGRVSLLEIHGDRATLAPVVENAGLAVPTGVAIRDGQVYVAESQVAPLFVPERRKEGLKPFVVRRFALPADIAAEAAH</sequence>
<dbReference type="Pfam" id="PF08450">
    <property type="entry name" value="SGL"/>
    <property type="match status" value="1"/>
</dbReference>
<proteinExistence type="predicted"/>